<evidence type="ECO:0000313" key="2">
    <source>
        <dbReference type="Proteomes" id="UP000016924"/>
    </source>
</evidence>
<name>R7YIW7_CONA1</name>
<dbReference type="EMBL" id="JH767557">
    <property type="protein sequence ID" value="EON61867.1"/>
    <property type="molecule type" value="Genomic_DNA"/>
</dbReference>
<gene>
    <name evidence="1" type="ORF">W97_01085</name>
</gene>
<protein>
    <submittedName>
        <fullName evidence="1">Uncharacterized protein</fullName>
    </submittedName>
</protein>
<accession>R7YIW7</accession>
<organism evidence="1 2">
    <name type="scientific">Coniosporium apollinis (strain CBS 100218)</name>
    <name type="common">Rock-inhabiting black yeast</name>
    <dbReference type="NCBI Taxonomy" id="1168221"/>
    <lineage>
        <taxon>Eukaryota</taxon>
        <taxon>Fungi</taxon>
        <taxon>Dikarya</taxon>
        <taxon>Ascomycota</taxon>
        <taxon>Pezizomycotina</taxon>
        <taxon>Dothideomycetes</taxon>
        <taxon>Dothideomycetes incertae sedis</taxon>
        <taxon>Coniosporium</taxon>
    </lineage>
</organism>
<sequence>MYETVPYCFQISEEIIRTPNKTAFTASEAEIGARPSKDWRTDLLSLPFARIRKFHVSIFVSRLGFSDLLGHREEEELSLYNVRDNVQRLVGILKEVPFIKELRVRASLLNIEWLDPESITAAEFLLNPFMCLRNICRPSLDNIQVGVVSESDRLDAYFIGTKRTGTCYTPEVDFVAPHDILTGSSGYYEPVADLSGVKVLRFREHAISSKDYKPGEEDETFATYVSKWEKLLASDDPAPPVPPLAQTYEDVKDLLWDLRKLGVPRRGESEEQFDRIWNYQPPGRLPNILTRLLHRARVAREADGKDDMAEIQQEMHTLWAEFVAEQDASRRKVNDRFVRMALPPAGQCSVVPELPQKSVPGEPSRLFPPLIEPPHYNSQGESISFIGMPYGSKPRARLVTPAVVDAMEEMITRRDEIDS</sequence>
<reference evidence="2" key="1">
    <citation type="submission" date="2012-06" db="EMBL/GenBank/DDBJ databases">
        <title>The genome sequence of Coniosporium apollinis CBS 100218.</title>
        <authorList>
            <consortium name="The Broad Institute Genome Sequencing Platform"/>
            <person name="Cuomo C."/>
            <person name="Gorbushina A."/>
            <person name="Noack S."/>
            <person name="Walker B."/>
            <person name="Young S.K."/>
            <person name="Zeng Q."/>
            <person name="Gargeya S."/>
            <person name="Fitzgerald M."/>
            <person name="Haas B."/>
            <person name="Abouelleil A."/>
            <person name="Alvarado L."/>
            <person name="Arachchi H.M."/>
            <person name="Berlin A.M."/>
            <person name="Chapman S.B."/>
            <person name="Goldberg J."/>
            <person name="Griggs A."/>
            <person name="Gujja S."/>
            <person name="Hansen M."/>
            <person name="Howarth C."/>
            <person name="Imamovic A."/>
            <person name="Larimer J."/>
            <person name="McCowan C."/>
            <person name="Montmayeur A."/>
            <person name="Murphy C."/>
            <person name="Neiman D."/>
            <person name="Pearson M."/>
            <person name="Priest M."/>
            <person name="Roberts A."/>
            <person name="Saif S."/>
            <person name="Shea T."/>
            <person name="Sisk P."/>
            <person name="Sykes S."/>
            <person name="Wortman J."/>
            <person name="Nusbaum C."/>
            <person name="Birren B."/>
        </authorList>
    </citation>
    <scope>NUCLEOTIDE SEQUENCE [LARGE SCALE GENOMIC DNA]</scope>
    <source>
        <strain evidence="2">CBS 100218</strain>
    </source>
</reference>
<proteinExistence type="predicted"/>
<dbReference type="GeneID" id="19898396"/>
<keyword evidence="2" id="KW-1185">Reference proteome</keyword>
<dbReference type="Proteomes" id="UP000016924">
    <property type="component" value="Unassembled WGS sequence"/>
</dbReference>
<dbReference type="HOGENOM" id="CLU_655534_0_0_1"/>
<dbReference type="RefSeq" id="XP_007777184.1">
    <property type="nucleotide sequence ID" value="XM_007778994.1"/>
</dbReference>
<evidence type="ECO:0000313" key="1">
    <source>
        <dbReference type="EMBL" id="EON61867.1"/>
    </source>
</evidence>
<dbReference type="OrthoDB" id="3864007at2759"/>
<dbReference type="AlphaFoldDB" id="R7YIW7"/>